<gene>
    <name evidence="1" type="ORF">EGN73_16785</name>
</gene>
<dbReference type="RefSeq" id="WP_219292564.1">
    <property type="nucleotide sequence ID" value="NZ_RPHB01000008.1"/>
</dbReference>
<evidence type="ECO:0000313" key="1">
    <source>
        <dbReference type="EMBL" id="MBW3469456.1"/>
    </source>
</evidence>
<dbReference type="EMBL" id="RPHB01000008">
    <property type="protein sequence ID" value="MBW3469456.1"/>
    <property type="molecule type" value="Genomic_DNA"/>
</dbReference>
<organism evidence="1 2">
    <name type="scientific">Arthrospiribacter ruber</name>
    <dbReference type="NCBI Taxonomy" id="2487934"/>
    <lineage>
        <taxon>Bacteria</taxon>
        <taxon>Pseudomonadati</taxon>
        <taxon>Bacteroidota</taxon>
        <taxon>Cytophagia</taxon>
        <taxon>Cytophagales</taxon>
        <taxon>Cyclobacteriaceae</taxon>
        <taxon>Arthrospiribacter</taxon>
    </lineage>
</organism>
<name>A0A951J0W7_9BACT</name>
<protein>
    <submittedName>
        <fullName evidence="1">Uncharacterized protein</fullName>
    </submittedName>
</protein>
<reference evidence="1 2" key="1">
    <citation type="journal article" date="2020" name="Syst. Appl. Microbiol.">
        <title>Arthrospiribacter ruber gen. nov., sp. nov., a novel bacterium isolated from Arthrospira cultures.</title>
        <authorList>
            <person name="Waleron M."/>
            <person name="Misztak A."/>
            <person name="Waleron M.M."/>
            <person name="Furmaniak M."/>
            <person name="Mrozik A."/>
            <person name="Waleron K."/>
        </authorList>
    </citation>
    <scope>NUCLEOTIDE SEQUENCE [LARGE SCALE GENOMIC DNA]</scope>
    <source>
        <strain evidence="1 2">DPMB0001</strain>
    </source>
</reference>
<evidence type="ECO:0000313" key="2">
    <source>
        <dbReference type="Proteomes" id="UP000727490"/>
    </source>
</evidence>
<dbReference type="Proteomes" id="UP000727490">
    <property type="component" value="Unassembled WGS sequence"/>
</dbReference>
<comment type="caution">
    <text evidence="1">The sequence shown here is derived from an EMBL/GenBank/DDBJ whole genome shotgun (WGS) entry which is preliminary data.</text>
</comment>
<sequence>MPFYTLILNDSSKSVVLAESMEELEAELVNRFSPEFRNEVKEVHWVDKTLHCAMNYQTGEIKRDISTADTNPFGYRN</sequence>
<dbReference type="AlphaFoldDB" id="A0A951J0W7"/>
<keyword evidence="2" id="KW-1185">Reference proteome</keyword>
<proteinExistence type="predicted"/>
<accession>A0A951J0W7</accession>